<dbReference type="WBParaSite" id="PSAMB.scaffold6168size10029.g28008.t1">
    <property type="protein sequence ID" value="PSAMB.scaffold6168size10029.g28008.t1"/>
    <property type="gene ID" value="PSAMB.scaffold6168size10029.g28008"/>
</dbReference>
<dbReference type="Proteomes" id="UP000887566">
    <property type="component" value="Unplaced"/>
</dbReference>
<comment type="similarity">
    <text evidence="2">Belongs to the MAD2 family.</text>
</comment>
<dbReference type="InterPro" id="IPR036570">
    <property type="entry name" value="HORMA_dom_sf"/>
</dbReference>
<evidence type="ECO:0000256" key="5">
    <source>
        <dbReference type="ARBA" id="ARBA00023242"/>
    </source>
</evidence>
<keyword evidence="6" id="KW-0131">Cell cycle</keyword>
<keyword evidence="3" id="KW-0132">Cell division</keyword>
<dbReference type="PROSITE" id="PS50815">
    <property type="entry name" value="HORMA"/>
    <property type="match status" value="1"/>
</dbReference>
<dbReference type="PANTHER" id="PTHR11842">
    <property type="entry name" value="MITOTIC SPINDLE ASSEMBLY CHECKPOINT PROTEIN MAD2"/>
    <property type="match status" value="1"/>
</dbReference>
<keyword evidence="4" id="KW-0498">Mitosis</keyword>
<dbReference type="AlphaFoldDB" id="A0A914X3C6"/>
<evidence type="ECO:0000259" key="9">
    <source>
        <dbReference type="PROSITE" id="PS50815"/>
    </source>
</evidence>
<dbReference type="InterPro" id="IPR045091">
    <property type="entry name" value="Mad2-like"/>
</dbReference>
<dbReference type="Gene3D" id="3.30.900.10">
    <property type="entry name" value="HORMA domain"/>
    <property type="match status" value="1"/>
</dbReference>
<evidence type="ECO:0000256" key="8">
    <source>
        <dbReference type="ARBA" id="ARBA00076594"/>
    </source>
</evidence>
<dbReference type="GO" id="GO:0007094">
    <property type="term" value="P:mitotic spindle assembly checkpoint signaling"/>
    <property type="evidence" value="ECO:0007669"/>
    <property type="project" value="TreeGrafter"/>
</dbReference>
<dbReference type="PANTHER" id="PTHR11842:SF11">
    <property type="entry name" value="MITOTIC SPINDLE ASSEMBLY CHECKPOINT PROTEIN MAD2A"/>
    <property type="match status" value="1"/>
</dbReference>
<evidence type="ECO:0000256" key="7">
    <source>
        <dbReference type="ARBA" id="ARBA00068928"/>
    </source>
</evidence>
<comment type="subcellular location">
    <subcellularLocation>
        <location evidence="1">Nucleus</location>
    </subcellularLocation>
</comment>
<organism evidence="10 11">
    <name type="scientific">Plectus sambesii</name>
    <dbReference type="NCBI Taxonomy" id="2011161"/>
    <lineage>
        <taxon>Eukaryota</taxon>
        <taxon>Metazoa</taxon>
        <taxon>Ecdysozoa</taxon>
        <taxon>Nematoda</taxon>
        <taxon>Chromadorea</taxon>
        <taxon>Plectida</taxon>
        <taxon>Plectina</taxon>
        <taxon>Plectoidea</taxon>
        <taxon>Plectidae</taxon>
        <taxon>Plectus</taxon>
    </lineage>
</organism>
<evidence type="ECO:0000256" key="4">
    <source>
        <dbReference type="ARBA" id="ARBA00022776"/>
    </source>
</evidence>
<accession>A0A914X3C6</accession>
<feature type="domain" description="HORMA" evidence="9">
    <location>
        <begin position="14"/>
        <end position="199"/>
    </location>
</feature>
<dbReference type="WBParaSite" id="PSAMB.scaffold6550size9253.g28697.t1">
    <property type="protein sequence ID" value="PSAMB.scaffold6550size9253.g28697.t1"/>
    <property type="gene ID" value="PSAMB.scaffold6550size9253.g28697"/>
</dbReference>
<evidence type="ECO:0000256" key="6">
    <source>
        <dbReference type="ARBA" id="ARBA00023306"/>
    </source>
</evidence>
<name>A0A914X3C6_9BILA</name>
<evidence type="ECO:0000313" key="12">
    <source>
        <dbReference type="WBParaSite" id="PSAMB.scaffold6550size9253.g28697.t1"/>
    </source>
</evidence>
<evidence type="ECO:0000313" key="10">
    <source>
        <dbReference type="Proteomes" id="UP000887566"/>
    </source>
</evidence>
<proteinExistence type="inferred from homology"/>
<keyword evidence="5" id="KW-0539">Nucleus</keyword>
<dbReference type="GO" id="GO:0000776">
    <property type="term" value="C:kinetochore"/>
    <property type="evidence" value="ECO:0007669"/>
    <property type="project" value="TreeGrafter"/>
</dbReference>
<dbReference type="FunFam" id="3.30.900.10:FF:000002">
    <property type="entry name" value="Mitotic spindle assembly checkpoint protein MAD2A"/>
    <property type="match status" value="1"/>
</dbReference>
<dbReference type="GO" id="GO:0005654">
    <property type="term" value="C:nucleoplasm"/>
    <property type="evidence" value="ECO:0007669"/>
    <property type="project" value="TreeGrafter"/>
</dbReference>
<keyword evidence="10" id="KW-1185">Reference proteome</keyword>
<protein>
    <recommendedName>
        <fullName evidence="7">Mitotic spindle assembly checkpoint protein MAD2A</fullName>
    </recommendedName>
    <alternativeName>
        <fullName evidence="8">Mitotic arrest deficient 2-like protein 1</fullName>
    </alternativeName>
</protein>
<dbReference type="GO" id="GO:1990728">
    <property type="term" value="C:mitotic spindle assembly checkpoint MAD1-MAD2 complex"/>
    <property type="evidence" value="ECO:0007669"/>
    <property type="project" value="UniProtKB-ARBA"/>
</dbReference>
<dbReference type="Pfam" id="PF02301">
    <property type="entry name" value="HORMA"/>
    <property type="match status" value="1"/>
</dbReference>
<evidence type="ECO:0000256" key="2">
    <source>
        <dbReference type="ARBA" id="ARBA00010348"/>
    </source>
</evidence>
<evidence type="ECO:0000256" key="3">
    <source>
        <dbReference type="ARBA" id="ARBA00022618"/>
    </source>
</evidence>
<dbReference type="SUPFAM" id="SSF56019">
    <property type="entry name" value="The spindle assembly checkpoint protein mad2"/>
    <property type="match status" value="1"/>
</dbReference>
<sequence>MATEAATRSSISLKGSAALVQEFFYFGINSILYQRGIYPAESFSREKRYGLSLLVTNDDKLKSFLDPLLKQIEHWLSCRLLKRLVVVILNVQNKEVLERWQFDIETDKDVTESGANSTREKSEKVIRQEMSDVIRQITASVTFLPLLEQACSFDVLIYTHKDTEAPSGWSESDACIIEDSQEVQLRSFSTSVHKVDTKVSYKADI</sequence>
<reference evidence="11 12" key="1">
    <citation type="submission" date="2022-11" db="UniProtKB">
        <authorList>
            <consortium name="WormBaseParasite"/>
        </authorList>
    </citation>
    <scope>IDENTIFICATION</scope>
</reference>
<evidence type="ECO:0000313" key="11">
    <source>
        <dbReference type="WBParaSite" id="PSAMB.scaffold6168size10029.g28008.t1"/>
    </source>
</evidence>
<evidence type="ECO:0000256" key="1">
    <source>
        <dbReference type="ARBA" id="ARBA00004123"/>
    </source>
</evidence>
<dbReference type="InterPro" id="IPR003511">
    <property type="entry name" value="HORMA_dom"/>
</dbReference>
<dbReference type="GO" id="GO:0051301">
    <property type="term" value="P:cell division"/>
    <property type="evidence" value="ECO:0007669"/>
    <property type="project" value="UniProtKB-KW"/>
</dbReference>